<dbReference type="EMBL" id="BGZK01000029">
    <property type="protein sequence ID" value="GBP08124.1"/>
    <property type="molecule type" value="Genomic_DNA"/>
</dbReference>
<comment type="caution">
    <text evidence="3">The sequence shown here is derived from an EMBL/GenBank/DDBJ whole genome shotgun (WGS) entry which is preliminary data.</text>
</comment>
<accession>A0A4C1T1W0</accession>
<reference evidence="3 4" key="1">
    <citation type="journal article" date="2019" name="Commun. Biol.">
        <title>The bagworm genome reveals a unique fibroin gene that provides high tensile strength.</title>
        <authorList>
            <person name="Kono N."/>
            <person name="Nakamura H."/>
            <person name="Ohtoshi R."/>
            <person name="Tomita M."/>
            <person name="Numata K."/>
            <person name="Arakawa K."/>
        </authorList>
    </citation>
    <scope>NUCLEOTIDE SEQUENCE [LARGE SCALE GENOMIC DNA]</scope>
</reference>
<protein>
    <submittedName>
        <fullName evidence="3">Uncharacterized protein</fullName>
    </submittedName>
</protein>
<keyword evidence="4" id="KW-1185">Reference proteome</keyword>
<gene>
    <name evidence="3" type="ORF">EVAR_2918_1</name>
</gene>
<keyword evidence="1" id="KW-0175">Coiled coil</keyword>
<evidence type="ECO:0000313" key="3">
    <source>
        <dbReference type="EMBL" id="GBP08124.1"/>
    </source>
</evidence>
<evidence type="ECO:0000313" key="4">
    <source>
        <dbReference type="Proteomes" id="UP000299102"/>
    </source>
</evidence>
<dbReference type="OrthoDB" id="410104at2759"/>
<dbReference type="AlphaFoldDB" id="A0A4C1T1W0"/>
<evidence type="ECO:0000256" key="1">
    <source>
        <dbReference type="SAM" id="Coils"/>
    </source>
</evidence>
<evidence type="ECO:0000256" key="2">
    <source>
        <dbReference type="SAM" id="MobiDB-lite"/>
    </source>
</evidence>
<proteinExistence type="predicted"/>
<sequence>MAQLSPEKSLLLEVMTEKMDIQTRTITENITSNILRKIEEEMKPLVEENEKLKNQVERLNKKTKISNEIVGTRQSSCEYVLGPFGYSERSRSGQKLVQFLMEHNLTVLNSKYKKKAKNKWTSICPDGKKDLILNGTKKENITAITEISKKMKESIRKDRKDKRLKTLEYHIRRTGEVKKALKELRKTGKQCIPNLKRKEEIITLRKKLVTTNFYRKLHEIQEPDKDQYSDTDTPPTAKAPLETVPESLPSEVEKATKSQKMEKSSRLDNIANELLKGTIKDITPNLTHIFNNILSIIVFLNNRLNHISF</sequence>
<feature type="coiled-coil region" evidence="1">
    <location>
        <begin position="35"/>
        <end position="69"/>
    </location>
</feature>
<feature type="region of interest" description="Disordered" evidence="2">
    <location>
        <begin position="220"/>
        <end position="242"/>
    </location>
</feature>
<organism evidence="3 4">
    <name type="scientific">Eumeta variegata</name>
    <name type="common">Bagworm moth</name>
    <name type="synonym">Eumeta japonica</name>
    <dbReference type="NCBI Taxonomy" id="151549"/>
    <lineage>
        <taxon>Eukaryota</taxon>
        <taxon>Metazoa</taxon>
        <taxon>Ecdysozoa</taxon>
        <taxon>Arthropoda</taxon>
        <taxon>Hexapoda</taxon>
        <taxon>Insecta</taxon>
        <taxon>Pterygota</taxon>
        <taxon>Neoptera</taxon>
        <taxon>Endopterygota</taxon>
        <taxon>Lepidoptera</taxon>
        <taxon>Glossata</taxon>
        <taxon>Ditrysia</taxon>
        <taxon>Tineoidea</taxon>
        <taxon>Psychidae</taxon>
        <taxon>Oiketicinae</taxon>
        <taxon>Eumeta</taxon>
    </lineage>
</organism>
<name>A0A4C1T1W0_EUMVA</name>
<dbReference type="Proteomes" id="UP000299102">
    <property type="component" value="Unassembled WGS sequence"/>
</dbReference>